<protein>
    <submittedName>
        <fullName evidence="1">Uncharacterized protein</fullName>
    </submittedName>
</protein>
<gene>
    <name evidence="1" type="ORF">Bca52824_030424</name>
</gene>
<dbReference type="AlphaFoldDB" id="A0A8X7S947"/>
<feature type="non-terminal residue" evidence="1">
    <location>
        <position position="1"/>
    </location>
</feature>
<reference evidence="1 2" key="1">
    <citation type="submission" date="2020-02" db="EMBL/GenBank/DDBJ databases">
        <authorList>
            <person name="Ma Q."/>
            <person name="Huang Y."/>
            <person name="Song X."/>
            <person name="Pei D."/>
        </authorList>
    </citation>
    <scope>NUCLEOTIDE SEQUENCE [LARGE SCALE GENOMIC DNA]</scope>
    <source>
        <strain evidence="1">Sxm20200214</strain>
        <tissue evidence="1">Leaf</tissue>
    </source>
</reference>
<name>A0A8X7S947_BRACI</name>
<accession>A0A8X7S947</accession>
<proteinExistence type="predicted"/>
<evidence type="ECO:0000313" key="1">
    <source>
        <dbReference type="EMBL" id="KAG2301773.1"/>
    </source>
</evidence>
<organism evidence="1 2">
    <name type="scientific">Brassica carinata</name>
    <name type="common">Ethiopian mustard</name>
    <name type="synonym">Abyssinian cabbage</name>
    <dbReference type="NCBI Taxonomy" id="52824"/>
    <lineage>
        <taxon>Eukaryota</taxon>
        <taxon>Viridiplantae</taxon>
        <taxon>Streptophyta</taxon>
        <taxon>Embryophyta</taxon>
        <taxon>Tracheophyta</taxon>
        <taxon>Spermatophyta</taxon>
        <taxon>Magnoliopsida</taxon>
        <taxon>eudicotyledons</taxon>
        <taxon>Gunneridae</taxon>
        <taxon>Pentapetalae</taxon>
        <taxon>rosids</taxon>
        <taxon>malvids</taxon>
        <taxon>Brassicales</taxon>
        <taxon>Brassicaceae</taxon>
        <taxon>Brassiceae</taxon>
        <taxon>Brassica</taxon>
    </lineage>
</organism>
<keyword evidence="2" id="KW-1185">Reference proteome</keyword>
<dbReference type="Proteomes" id="UP000886595">
    <property type="component" value="Unassembled WGS sequence"/>
</dbReference>
<sequence length="104" mass="11939">IGDHLCYLEKSVPTKKFKKSIVHGVMSDDVARLLNRSHHYSVVGLTWCISVENIGKVHQVPPSLISLAVFYWWLHESVSAELEFRVCNDSTIGEGYFMMQGRWE</sequence>
<dbReference type="EMBL" id="JAAMPC010000007">
    <property type="protein sequence ID" value="KAG2301773.1"/>
    <property type="molecule type" value="Genomic_DNA"/>
</dbReference>
<comment type="caution">
    <text evidence="1">The sequence shown here is derived from an EMBL/GenBank/DDBJ whole genome shotgun (WGS) entry which is preliminary data.</text>
</comment>
<evidence type="ECO:0000313" key="2">
    <source>
        <dbReference type="Proteomes" id="UP000886595"/>
    </source>
</evidence>